<organism evidence="4 5">
    <name type="scientific">Candidatus Kaiserbacteria bacterium RIFCSPHIGHO2_02_FULL_56_30</name>
    <dbReference type="NCBI Taxonomy" id="1798499"/>
    <lineage>
        <taxon>Bacteria</taxon>
        <taxon>Candidatus Kaiseribacteriota</taxon>
    </lineage>
</organism>
<dbReference type="EMBL" id="MFLM01000009">
    <property type="protein sequence ID" value="OGG68380.1"/>
    <property type="molecule type" value="Genomic_DNA"/>
</dbReference>
<evidence type="ECO:0000256" key="1">
    <source>
        <dbReference type="ARBA" id="ARBA00011949"/>
    </source>
</evidence>
<sequence>MRSFVKGKKVWVALSGGVDSAVAAALLKQAGAEVTGVFIKGWYPPGMPCTWAADRRDAMRAAAHLRIPFATLDASAAYKASVVDYLLSEYKAGRTPNPDVMCNRDIKFGVFYRFAKVQGADYIATGHYRGGEKDQSYFLWAVPKEILAETLFPLGGMSKAEIRALARRYALPVADKPDSQGICFLGDISVKDLLKHEFGENPAILYTLGERAQGGYVVGKDVTKKEIRVAKSRLAAPVRSISFSHPNWHRSLGEGIVAQYRYRGPLVSGKISDNLFTTEADLQELPVPGQSIVFYREHELVGGGIIEP</sequence>
<dbReference type="GO" id="GO:0002143">
    <property type="term" value="P:tRNA wobble position uridine thiolation"/>
    <property type="evidence" value="ECO:0007669"/>
    <property type="project" value="TreeGrafter"/>
</dbReference>
<dbReference type="EC" id="2.8.1.13" evidence="1"/>
<evidence type="ECO:0000313" key="4">
    <source>
        <dbReference type="EMBL" id="OGG68380.1"/>
    </source>
</evidence>
<dbReference type="InterPro" id="IPR004506">
    <property type="entry name" value="MnmA-like"/>
</dbReference>
<dbReference type="InterPro" id="IPR014729">
    <property type="entry name" value="Rossmann-like_a/b/a_fold"/>
</dbReference>
<dbReference type="Pfam" id="PF03054">
    <property type="entry name" value="tRNA_Me_trans"/>
    <property type="match status" value="1"/>
</dbReference>
<reference evidence="4 5" key="1">
    <citation type="journal article" date="2016" name="Nat. Commun.">
        <title>Thousands of microbial genomes shed light on interconnected biogeochemical processes in an aquifer system.</title>
        <authorList>
            <person name="Anantharaman K."/>
            <person name="Brown C.T."/>
            <person name="Hug L.A."/>
            <person name="Sharon I."/>
            <person name="Castelle C.J."/>
            <person name="Probst A.J."/>
            <person name="Thomas B.C."/>
            <person name="Singh A."/>
            <person name="Wilkins M.J."/>
            <person name="Karaoz U."/>
            <person name="Brodie E.L."/>
            <person name="Williams K.H."/>
            <person name="Hubbard S.S."/>
            <person name="Banfield J.F."/>
        </authorList>
    </citation>
    <scope>NUCLEOTIDE SEQUENCE [LARGE SCALE GENOMIC DNA]</scope>
</reference>
<proteinExistence type="predicted"/>
<dbReference type="STRING" id="1798499.A3C95_01590"/>
<dbReference type="Proteomes" id="UP000177107">
    <property type="component" value="Unassembled WGS sequence"/>
</dbReference>
<evidence type="ECO:0000256" key="2">
    <source>
        <dbReference type="ARBA" id="ARBA00051542"/>
    </source>
</evidence>
<dbReference type="Pfam" id="PF20258">
    <property type="entry name" value="tRNA_Me_trans_C"/>
    <property type="match status" value="1"/>
</dbReference>
<dbReference type="Gene3D" id="3.40.50.620">
    <property type="entry name" value="HUPs"/>
    <property type="match status" value="1"/>
</dbReference>
<dbReference type="AlphaFoldDB" id="A0A1F6E4B3"/>
<dbReference type="Gene3D" id="2.40.30.10">
    <property type="entry name" value="Translation factors"/>
    <property type="match status" value="1"/>
</dbReference>
<dbReference type="CDD" id="cd01998">
    <property type="entry name" value="MnmA_TRMU-like"/>
    <property type="match status" value="1"/>
</dbReference>
<feature type="domain" description="tRNA-specific 2-thiouridylase MnmA-like C-terminal" evidence="3">
    <location>
        <begin position="240"/>
        <end position="306"/>
    </location>
</feature>
<dbReference type="InterPro" id="IPR046885">
    <property type="entry name" value="MnmA-like_C"/>
</dbReference>
<name>A0A1F6E4B3_9BACT</name>
<gene>
    <name evidence="4" type="ORF">A3C95_01590</name>
</gene>
<protein>
    <recommendedName>
        <fullName evidence="1">tRNA-uridine 2-sulfurtransferase</fullName>
        <ecNumber evidence="1">2.8.1.13</ecNumber>
    </recommendedName>
</protein>
<accession>A0A1F6E4B3</accession>
<dbReference type="SUPFAM" id="SSF52402">
    <property type="entry name" value="Adenine nucleotide alpha hydrolases-like"/>
    <property type="match status" value="1"/>
</dbReference>
<dbReference type="GO" id="GO:0103016">
    <property type="term" value="F:tRNA-uridine 2-sulfurtransferase activity"/>
    <property type="evidence" value="ECO:0007669"/>
    <property type="project" value="UniProtKB-EC"/>
</dbReference>
<dbReference type="PANTHER" id="PTHR11933">
    <property type="entry name" value="TRNA 5-METHYLAMINOMETHYL-2-THIOURIDYLATE -METHYLTRANSFERASE"/>
    <property type="match status" value="1"/>
</dbReference>
<dbReference type="PANTHER" id="PTHR11933:SF5">
    <property type="entry name" value="MITOCHONDRIAL TRNA-SPECIFIC 2-THIOURIDYLASE 1"/>
    <property type="match status" value="1"/>
</dbReference>
<evidence type="ECO:0000313" key="5">
    <source>
        <dbReference type="Proteomes" id="UP000177107"/>
    </source>
</evidence>
<evidence type="ECO:0000259" key="3">
    <source>
        <dbReference type="Pfam" id="PF20258"/>
    </source>
</evidence>
<comment type="caution">
    <text evidence="4">The sequence shown here is derived from an EMBL/GenBank/DDBJ whole genome shotgun (WGS) entry which is preliminary data.</text>
</comment>
<comment type="catalytic activity">
    <reaction evidence="2">
        <text>S-sulfanyl-L-cysteinyl-[protein] + uridine(34) in tRNA + AH2 + ATP = 2-thiouridine(34) in tRNA + L-cysteinyl-[protein] + A + AMP + diphosphate + H(+)</text>
        <dbReference type="Rhea" id="RHEA:47032"/>
        <dbReference type="Rhea" id="RHEA-COMP:10131"/>
        <dbReference type="Rhea" id="RHEA-COMP:11726"/>
        <dbReference type="Rhea" id="RHEA-COMP:11727"/>
        <dbReference type="Rhea" id="RHEA-COMP:11728"/>
        <dbReference type="ChEBI" id="CHEBI:13193"/>
        <dbReference type="ChEBI" id="CHEBI:15378"/>
        <dbReference type="ChEBI" id="CHEBI:17499"/>
        <dbReference type="ChEBI" id="CHEBI:29950"/>
        <dbReference type="ChEBI" id="CHEBI:30616"/>
        <dbReference type="ChEBI" id="CHEBI:33019"/>
        <dbReference type="ChEBI" id="CHEBI:61963"/>
        <dbReference type="ChEBI" id="CHEBI:65315"/>
        <dbReference type="ChEBI" id="CHEBI:87170"/>
        <dbReference type="ChEBI" id="CHEBI:456215"/>
        <dbReference type="EC" id="2.8.1.13"/>
    </reaction>
</comment>